<name>A0A0S4QLJ5_9ACTN</name>
<dbReference type="EMBL" id="FAOZ01000007">
    <property type="protein sequence ID" value="CUU56448.1"/>
    <property type="molecule type" value="Genomic_DNA"/>
</dbReference>
<accession>A0A0S4QLJ5</accession>
<sequence length="114" mass="12170">MAGGFRFVPPPPIRHANKTIKALRAAGRGVCKEVIETGVSAGSEVDQDRKWQGWVVNTVDYLEGRGGKEWDAGVRPDQQRSADTGRRSHSGGEPTAAGGLVQVTSPLGDVPFCR</sequence>
<reference evidence="3" key="1">
    <citation type="submission" date="2015-11" db="EMBL/GenBank/DDBJ databases">
        <authorList>
            <person name="Varghese N."/>
        </authorList>
    </citation>
    <scope>NUCLEOTIDE SEQUENCE [LARGE SCALE GENOMIC DNA]</scope>
    <source>
        <strain evidence="3">DSM 45899</strain>
    </source>
</reference>
<feature type="region of interest" description="Disordered" evidence="1">
    <location>
        <begin position="66"/>
        <end position="114"/>
    </location>
</feature>
<gene>
    <name evidence="2" type="ORF">Ga0074812_107332</name>
</gene>
<dbReference type="Proteomes" id="UP000198802">
    <property type="component" value="Unassembled WGS sequence"/>
</dbReference>
<keyword evidence="3" id="KW-1185">Reference proteome</keyword>
<dbReference type="AlphaFoldDB" id="A0A0S4QLJ5"/>
<organism evidence="2 3">
    <name type="scientific">Parafrankia irregularis</name>
    <dbReference type="NCBI Taxonomy" id="795642"/>
    <lineage>
        <taxon>Bacteria</taxon>
        <taxon>Bacillati</taxon>
        <taxon>Actinomycetota</taxon>
        <taxon>Actinomycetes</taxon>
        <taxon>Frankiales</taxon>
        <taxon>Frankiaceae</taxon>
        <taxon>Parafrankia</taxon>
    </lineage>
</organism>
<evidence type="ECO:0000313" key="3">
    <source>
        <dbReference type="Proteomes" id="UP000198802"/>
    </source>
</evidence>
<evidence type="ECO:0000256" key="1">
    <source>
        <dbReference type="SAM" id="MobiDB-lite"/>
    </source>
</evidence>
<feature type="compositionally biased region" description="Basic and acidic residues" evidence="1">
    <location>
        <begin position="66"/>
        <end position="86"/>
    </location>
</feature>
<proteinExistence type="predicted"/>
<protein>
    <submittedName>
        <fullName evidence="2">Uncharacterized protein</fullName>
    </submittedName>
</protein>
<evidence type="ECO:0000313" key="2">
    <source>
        <dbReference type="EMBL" id="CUU56448.1"/>
    </source>
</evidence>